<protein>
    <submittedName>
        <fullName evidence="2">Uncharacterized protein</fullName>
    </submittedName>
</protein>
<gene>
    <name evidence="2" type="ORF">TIFTF001_032259</name>
</gene>
<dbReference type="Proteomes" id="UP001187192">
    <property type="component" value="Unassembled WGS sequence"/>
</dbReference>
<evidence type="ECO:0000313" key="3">
    <source>
        <dbReference type="Proteomes" id="UP001187192"/>
    </source>
</evidence>
<organism evidence="2 3">
    <name type="scientific">Ficus carica</name>
    <name type="common">Common fig</name>
    <dbReference type="NCBI Taxonomy" id="3494"/>
    <lineage>
        <taxon>Eukaryota</taxon>
        <taxon>Viridiplantae</taxon>
        <taxon>Streptophyta</taxon>
        <taxon>Embryophyta</taxon>
        <taxon>Tracheophyta</taxon>
        <taxon>Spermatophyta</taxon>
        <taxon>Magnoliopsida</taxon>
        <taxon>eudicotyledons</taxon>
        <taxon>Gunneridae</taxon>
        <taxon>Pentapetalae</taxon>
        <taxon>rosids</taxon>
        <taxon>fabids</taxon>
        <taxon>Rosales</taxon>
        <taxon>Moraceae</taxon>
        <taxon>Ficeae</taxon>
        <taxon>Ficus</taxon>
    </lineage>
</organism>
<comment type="caution">
    <text evidence="2">The sequence shown here is derived from an EMBL/GenBank/DDBJ whole genome shotgun (WGS) entry which is preliminary data.</text>
</comment>
<name>A0AA88J5J7_FICCA</name>
<sequence length="50" mass="5611">MCCMSCGGGLDGDSVGKMEVVETEWRDGGGFGRKVEREREDSDGWWRTRP</sequence>
<dbReference type="EMBL" id="BTGU01000144">
    <property type="protein sequence ID" value="GMN63184.1"/>
    <property type="molecule type" value="Genomic_DNA"/>
</dbReference>
<evidence type="ECO:0000256" key="1">
    <source>
        <dbReference type="SAM" id="MobiDB-lite"/>
    </source>
</evidence>
<accession>A0AA88J5J7</accession>
<feature type="region of interest" description="Disordered" evidence="1">
    <location>
        <begin position="29"/>
        <end position="50"/>
    </location>
</feature>
<proteinExistence type="predicted"/>
<evidence type="ECO:0000313" key="2">
    <source>
        <dbReference type="EMBL" id="GMN63184.1"/>
    </source>
</evidence>
<keyword evidence="3" id="KW-1185">Reference proteome</keyword>
<reference evidence="2" key="1">
    <citation type="submission" date="2023-07" db="EMBL/GenBank/DDBJ databases">
        <title>draft genome sequence of fig (Ficus carica).</title>
        <authorList>
            <person name="Takahashi T."/>
            <person name="Nishimura K."/>
        </authorList>
    </citation>
    <scope>NUCLEOTIDE SEQUENCE</scope>
</reference>
<dbReference type="AlphaFoldDB" id="A0AA88J5J7"/>